<feature type="region of interest" description="Disordered" evidence="1">
    <location>
        <begin position="48"/>
        <end position="71"/>
    </location>
</feature>
<gene>
    <name evidence="2" type="ORF">ACFONC_11650</name>
</gene>
<organism evidence="2 3">
    <name type="scientific">Luteimonas soli</name>
    <dbReference type="NCBI Taxonomy" id="1648966"/>
    <lineage>
        <taxon>Bacteria</taxon>
        <taxon>Pseudomonadati</taxon>
        <taxon>Pseudomonadota</taxon>
        <taxon>Gammaproteobacteria</taxon>
        <taxon>Lysobacterales</taxon>
        <taxon>Lysobacteraceae</taxon>
        <taxon>Luteimonas</taxon>
    </lineage>
</organism>
<dbReference type="Pfam" id="PF10948">
    <property type="entry name" value="DUF2635"/>
    <property type="match status" value="1"/>
</dbReference>
<sequence length="71" mass="7704">MTTDYSYIVPKPGLRVRIPGTRDALPAEGAGIRMTGYWWRRIQDGDVSFGKAPRPAPAKSTKRAAASGAQE</sequence>
<dbReference type="InterPro" id="IPR024400">
    <property type="entry name" value="DUF2635"/>
</dbReference>
<comment type="caution">
    <text evidence="2">The sequence shown here is derived from an EMBL/GenBank/DDBJ whole genome shotgun (WGS) entry which is preliminary data.</text>
</comment>
<proteinExistence type="predicted"/>
<evidence type="ECO:0000313" key="2">
    <source>
        <dbReference type="EMBL" id="MFC3716805.1"/>
    </source>
</evidence>
<dbReference type="EMBL" id="JBHRYA010000007">
    <property type="protein sequence ID" value="MFC3716805.1"/>
    <property type="molecule type" value="Genomic_DNA"/>
</dbReference>
<dbReference type="Proteomes" id="UP001595705">
    <property type="component" value="Unassembled WGS sequence"/>
</dbReference>
<evidence type="ECO:0000313" key="3">
    <source>
        <dbReference type="Proteomes" id="UP001595705"/>
    </source>
</evidence>
<reference evidence="3" key="1">
    <citation type="journal article" date="2019" name="Int. J. Syst. Evol. Microbiol.">
        <title>The Global Catalogue of Microorganisms (GCM) 10K type strain sequencing project: providing services to taxonomists for standard genome sequencing and annotation.</title>
        <authorList>
            <consortium name="The Broad Institute Genomics Platform"/>
            <consortium name="The Broad Institute Genome Sequencing Center for Infectious Disease"/>
            <person name="Wu L."/>
            <person name="Ma J."/>
        </authorList>
    </citation>
    <scope>NUCLEOTIDE SEQUENCE [LARGE SCALE GENOMIC DNA]</scope>
    <source>
        <strain evidence="3">KCTC 42441</strain>
    </source>
</reference>
<evidence type="ECO:0000256" key="1">
    <source>
        <dbReference type="SAM" id="MobiDB-lite"/>
    </source>
</evidence>
<accession>A0ABV7XKV8</accession>
<name>A0ABV7XKV8_9GAMM</name>
<keyword evidence="3" id="KW-1185">Reference proteome</keyword>
<dbReference type="RefSeq" id="WP_386744222.1">
    <property type="nucleotide sequence ID" value="NZ_JBHRYA010000007.1"/>
</dbReference>
<protein>
    <submittedName>
        <fullName evidence="2">DUF2635 domain-containing protein</fullName>
    </submittedName>
</protein>